<dbReference type="Proteomes" id="UP000663852">
    <property type="component" value="Unassembled WGS sequence"/>
</dbReference>
<name>A0A815QA00_ADIRI</name>
<comment type="caution">
    <text evidence="1">The sequence shown here is derived from an EMBL/GenBank/DDBJ whole genome shotgun (WGS) entry which is preliminary data.</text>
</comment>
<dbReference type="EMBL" id="CAJNOJ010000470">
    <property type="protein sequence ID" value="CAF1459561.1"/>
    <property type="molecule type" value="Genomic_DNA"/>
</dbReference>
<organism evidence="1 2">
    <name type="scientific">Adineta ricciae</name>
    <name type="common">Rotifer</name>
    <dbReference type="NCBI Taxonomy" id="249248"/>
    <lineage>
        <taxon>Eukaryota</taxon>
        <taxon>Metazoa</taxon>
        <taxon>Spiralia</taxon>
        <taxon>Gnathifera</taxon>
        <taxon>Rotifera</taxon>
        <taxon>Eurotatoria</taxon>
        <taxon>Bdelloidea</taxon>
        <taxon>Adinetida</taxon>
        <taxon>Adinetidae</taxon>
        <taxon>Adineta</taxon>
    </lineage>
</organism>
<gene>
    <name evidence="1" type="ORF">EDS130_LOCUS40060</name>
</gene>
<accession>A0A815QA00</accession>
<reference evidence="1" key="1">
    <citation type="submission" date="2021-02" db="EMBL/GenBank/DDBJ databases">
        <authorList>
            <person name="Nowell W R."/>
        </authorList>
    </citation>
    <scope>NUCLEOTIDE SEQUENCE</scope>
</reference>
<evidence type="ECO:0000313" key="1">
    <source>
        <dbReference type="EMBL" id="CAF1459561.1"/>
    </source>
</evidence>
<protein>
    <submittedName>
        <fullName evidence="1">Uncharacterized protein</fullName>
    </submittedName>
</protein>
<proteinExistence type="predicted"/>
<sequence>MTSTSERITENYQGFISPKTVANHEQLLMDMSLHGTIQPARRFALKYRVLPCTMVSNAYSTQIDDNTVVYTFHTPSVVKYLLDQYQIHNICTNEKSLFILIYTLI</sequence>
<dbReference type="AlphaFoldDB" id="A0A815QA00"/>
<evidence type="ECO:0000313" key="2">
    <source>
        <dbReference type="Proteomes" id="UP000663852"/>
    </source>
</evidence>